<keyword evidence="2" id="KW-1185">Reference proteome</keyword>
<dbReference type="Proteomes" id="UP000812287">
    <property type="component" value="Unassembled WGS sequence"/>
</dbReference>
<accession>A0A9P8ARN9</accession>
<comment type="caution">
    <text evidence="1">The sequence shown here is derived from an EMBL/GenBank/DDBJ whole genome shotgun (WGS) entry which is preliminary data.</text>
</comment>
<dbReference type="RefSeq" id="XP_043038810.1">
    <property type="nucleotide sequence ID" value="XM_043177292.1"/>
</dbReference>
<gene>
    <name evidence="1" type="ORF">BT62DRAFT_1007016</name>
</gene>
<evidence type="ECO:0000313" key="2">
    <source>
        <dbReference type="Proteomes" id="UP000812287"/>
    </source>
</evidence>
<name>A0A9P8ARN9_9AGAR</name>
<sequence length="149" mass="16887">MRTTSALANGGEPFRSFTAGHRYFRGIKEKFSNEISPLTFSQIPVSKELFSVTCACRRLNGVTATDTGLWEKYRLLPSETSVTKPHRNIPSMFSYNYAEELQDLTYCVAKFQRQLPVLHVKLCSYISMRTIKAAQCKDVRLYGSANSSQ</sequence>
<reference evidence="1" key="1">
    <citation type="submission" date="2020-11" db="EMBL/GenBank/DDBJ databases">
        <title>Adaptations for nitrogen fixation in a non-lichenized fungal sporocarp promotes dispersal by wood-feeding termites.</title>
        <authorList>
            <consortium name="DOE Joint Genome Institute"/>
            <person name="Koch R.A."/>
            <person name="Yoon G."/>
            <person name="Arayal U."/>
            <person name="Lail K."/>
            <person name="Amirebrahimi M."/>
            <person name="Labutti K."/>
            <person name="Lipzen A."/>
            <person name="Riley R."/>
            <person name="Barry K."/>
            <person name="Henrissat B."/>
            <person name="Grigoriev I.V."/>
            <person name="Herr J.R."/>
            <person name="Aime M.C."/>
        </authorList>
    </citation>
    <scope>NUCLEOTIDE SEQUENCE</scope>
    <source>
        <strain evidence="1">MCA 3950</strain>
    </source>
</reference>
<proteinExistence type="predicted"/>
<organism evidence="1 2">
    <name type="scientific">Guyanagaster necrorhizus</name>
    <dbReference type="NCBI Taxonomy" id="856835"/>
    <lineage>
        <taxon>Eukaryota</taxon>
        <taxon>Fungi</taxon>
        <taxon>Dikarya</taxon>
        <taxon>Basidiomycota</taxon>
        <taxon>Agaricomycotina</taxon>
        <taxon>Agaricomycetes</taxon>
        <taxon>Agaricomycetidae</taxon>
        <taxon>Agaricales</taxon>
        <taxon>Marasmiineae</taxon>
        <taxon>Physalacriaceae</taxon>
        <taxon>Guyanagaster</taxon>
    </lineage>
</organism>
<dbReference type="GeneID" id="66099579"/>
<dbReference type="EMBL" id="MU250537">
    <property type="protein sequence ID" value="KAG7445310.1"/>
    <property type="molecule type" value="Genomic_DNA"/>
</dbReference>
<evidence type="ECO:0000313" key="1">
    <source>
        <dbReference type="EMBL" id="KAG7445310.1"/>
    </source>
</evidence>
<protein>
    <submittedName>
        <fullName evidence="1">Uncharacterized protein</fullName>
    </submittedName>
</protein>
<dbReference type="AlphaFoldDB" id="A0A9P8ARN9"/>